<evidence type="ECO:0000313" key="1">
    <source>
        <dbReference type="EMBL" id="KIM23388.1"/>
    </source>
</evidence>
<gene>
    <name evidence="1" type="ORF">M408DRAFT_77668</name>
</gene>
<reference evidence="2" key="2">
    <citation type="submission" date="2015-01" db="EMBL/GenBank/DDBJ databases">
        <title>Evolutionary Origins and Diversification of the Mycorrhizal Mutualists.</title>
        <authorList>
            <consortium name="DOE Joint Genome Institute"/>
            <consortium name="Mycorrhizal Genomics Consortium"/>
            <person name="Kohler A."/>
            <person name="Kuo A."/>
            <person name="Nagy L.G."/>
            <person name="Floudas D."/>
            <person name="Copeland A."/>
            <person name="Barry K.W."/>
            <person name="Cichocki N."/>
            <person name="Veneault-Fourrey C."/>
            <person name="LaButti K."/>
            <person name="Lindquist E.A."/>
            <person name="Lipzen A."/>
            <person name="Lundell T."/>
            <person name="Morin E."/>
            <person name="Murat C."/>
            <person name="Riley R."/>
            <person name="Ohm R."/>
            <person name="Sun H."/>
            <person name="Tunlid A."/>
            <person name="Henrissat B."/>
            <person name="Grigoriev I.V."/>
            <person name="Hibbett D.S."/>
            <person name="Martin F."/>
        </authorList>
    </citation>
    <scope>NUCLEOTIDE SEQUENCE [LARGE SCALE GENOMIC DNA]</scope>
    <source>
        <strain evidence="2">MAFF 305830</strain>
    </source>
</reference>
<sequence length="217" mass="24710">MIPLLYLQSLHIDLTTVHRAYIRYTRRWVLPSLTHLQVLVDSAPWLADLLFLLDAVGTGLHSLHLKVQQHTFMLTEHWVEILARCPNVTSLVFNVASMPVLPSELALSSLRTVGLEGCLPDFRATNEYDGPESDRREQLTEHLGSLAARRGTIKCIQMMDEEFQWISGKNAEGSGTMGWEIPRRKKLTREFNTWKDWKVTLRFSGILLADCEGKPIG</sequence>
<dbReference type="HOGENOM" id="CLU_1272949_0_0_1"/>
<name>A0A0C2WAB4_SERVB</name>
<organism evidence="1 2">
    <name type="scientific">Serendipita vermifera MAFF 305830</name>
    <dbReference type="NCBI Taxonomy" id="933852"/>
    <lineage>
        <taxon>Eukaryota</taxon>
        <taxon>Fungi</taxon>
        <taxon>Dikarya</taxon>
        <taxon>Basidiomycota</taxon>
        <taxon>Agaricomycotina</taxon>
        <taxon>Agaricomycetes</taxon>
        <taxon>Sebacinales</taxon>
        <taxon>Serendipitaceae</taxon>
        <taxon>Serendipita</taxon>
    </lineage>
</organism>
<dbReference type="AlphaFoldDB" id="A0A0C2WAB4"/>
<proteinExistence type="predicted"/>
<reference evidence="1 2" key="1">
    <citation type="submission" date="2014-04" db="EMBL/GenBank/DDBJ databases">
        <authorList>
            <consortium name="DOE Joint Genome Institute"/>
            <person name="Kuo A."/>
            <person name="Zuccaro A."/>
            <person name="Kohler A."/>
            <person name="Nagy L.G."/>
            <person name="Floudas D."/>
            <person name="Copeland A."/>
            <person name="Barry K.W."/>
            <person name="Cichocki N."/>
            <person name="Veneault-Fourrey C."/>
            <person name="LaButti K."/>
            <person name="Lindquist E.A."/>
            <person name="Lipzen A."/>
            <person name="Lundell T."/>
            <person name="Morin E."/>
            <person name="Murat C."/>
            <person name="Sun H."/>
            <person name="Tunlid A."/>
            <person name="Henrissat B."/>
            <person name="Grigoriev I.V."/>
            <person name="Hibbett D.S."/>
            <person name="Martin F."/>
            <person name="Nordberg H.P."/>
            <person name="Cantor M.N."/>
            <person name="Hua S.X."/>
        </authorList>
    </citation>
    <scope>NUCLEOTIDE SEQUENCE [LARGE SCALE GENOMIC DNA]</scope>
    <source>
        <strain evidence="1 2">MAFF 305830</strain>
    </source>
</reference>
<keyword evidence="2" id="KW-1185">Reference proteome</keyword>
<evidence type="ECO:0000313" key="2">
    <source>
        <dbReference type="Proteomes" id="UP000054097"/>
    </source>
</evidence>
<dbReference type="EMBL" id="KN824338">
    <property type="protein sequence ID" value="KIM23388.1"/>
    <property type="molecule type" value="Genomic_DNA"/>
</dbReference>
<dbReference type="Proteomes" id="UP000054097">
    <property type="component" value="Unassembled WGS sequence"/>
</dbReference>
<protein>
    <submittedName>
        <fullName evidence="1">Uncharacterized protein</fullName>
    </submittedName>
</protein>
<dbReference type="OrthoDB" id="3171058at2759"/>
<accession>A0A0C2WAB4</accession>